<name>A0A7J0CRF8_STRMI</name>
<sequence>MGDRPEQHGGVADPELLGHLPDGDGQRGRAQQRVGEAPGGVVRELGAAGFRKICRGPAVSCSIQ</sequence>
<comment type="caution">
    <text evidence="2">The sequence shown here is derived from an EMBL/GenBank/DDBJ whole genome shotgun (WGS) entry which is preliminary data.</text>
</comment>
<evidence type="ECO:0000313" key="3">
    <source>
        <dbReference type="Proteomes" id="UP000498740"/>
    </source>
</evidence>
<reference evidence="2 3" key="1">
    <citation type="submission" date="2020-05" db="EMBL/GenBank/DDBJ databases">
        <title>Whole genome shotgun sequence of Streptomyces microflavus NBRC 13062.</title>
        <authorList>
            <person name="Komaki H."/>
            <person name="Tamura T."/>
        </authorList>
    </citation>
    <scope>NUCLEOTIDE SEQUENCE [LARGE SCALE GENOMIC DNA]</scope>
    <source>
        <strain evidence="2 3">NBRC 13062</strain>
    </source>
</reference>
<evidence type="ECO:0000256" key="1">
    <source>
        <dbReference type="SAM" id="MobiDB-lite"/>
    </source>
</evidence>
<protein>
    <submittedName>
        <fullName evidence="2">Uncharacterized protein</fullName>
    </submittedName>
</protein>
<gene>
    <name evidence="2" type="ORF">Smic_34840</name>
</gene>
<dbReference type="Proteomes" id="UP000498740">
    <property type="component" value="Unassembled WGS sequence"/>
</dbReference>
<dbReference type="EMBL" id="BLWD01000001">
    <property type="protein sequence ID" value="GFN04928.1"/>
    <property type="molecule type" value="Genomic_DNA"/>
</dbReference>
<organism evidence="2 3">
    <name type="scientific">Streptomyces microflavus</name>
    <name type="common">Streptomyces lipmanii</name>
    <dbReference type="NCBI Taxonomy" id="1919"/>
    <lineage>
        <taxon>Bacteria</taxon>
        <taxon>Bacillati</taxon>
        <taxon>Actinomycetota</taxon>
        <taxon>Actinomycetes</taxon>
        <taxon>Kitasatosporales</taxon>
        <taxon>Streptomycetaceae</taxon>
        <taxon>Streptomyces</taxon>
    </lineage>
</organism>
<dbReference type="AlphaFoldDB" id="A0A7J0CRF8"/>
<evidence type="ECO:0000313" key="2">
    <source>
        <dbReference type="EMBL" id="GFN04928.1"/>
    </source>
</evidence>
<proteinExistence type="predicted"/>
<feature type="region of interest" description="Disordered" evidence="1">
    <location>
        <begin position="1"/>
        <end position="38"/>
    </location>
</feature>
<accession>A0A7J0CRF8</accession>